<feature type="non-terminal residue" evidence="1">
    <location>
        <position position="1"/>
    </location>
</feature>
<sequence length="358" mass="38768">PGVAVSLTTTYTALVICDKEVDIRNCVTATDYLEKTQARNVFKSSDTSQRIDLRLRSGRSYVFVFFASLHHPMAVNGILHSKPCVVPHRTDCYAPSNLHVIARTKSSITVGWSSVDVGSRLLRFVVEMAAIRERVTQGAVENSHQHGALLFQQQPGSGAARGKGAQQQSAMSVTMQQIFGGPAAAEGTGIPMSLAPQSQRSGKFKSLGLRQQMASNVGGTPDEVNGLTPLRRLQMAFEDDDAAFDGRGDQSELIRQQQVIETSASKPEMHATFSFLTCGVQYAFRVRQVPTSANETIDAKHAAQAIGPTSAWSTILLTETASPPKPVERLQVVGVTSSSIRLAWIDRQATDADHIAYL</sequence>
<proteinExistence type="predicted"/>
<accession>A0A0S4J5V5</accession>
<dbReference type="VEuPathDB" id="TriTrypDB:BSAL_06895"/>
<evidence type="ECO:0008006" key="3">
    <source>
        <dbReference type="Google" id="ProtNLM"/>
    </source>
</evidence>
<dbReference type="Proteomes" id="UP000051952">
    <property type="component" value="Unassembled WGS sequence"/>
</dbReference>
<dbReference type="InterPro" id="IPR036116">
    <property type="entry name" value="FN3_sf"/>
</dbReference>
<gene>
    <name evidence="1" type="ORF">BSAL_06895</name>
</gene>
<dbReference type="InterPro" id="IPR003961">
    <property type="entry name" value="FN3_dom"/>
</dbReference>
<name>A0A0S4J5V5_BODSA</name>
<evidence type="ECO:0000313" key="1">
    <source>
        <dbReference type="EMBL" id="CUG86802.1"/>
    </source>
</evidence>
<dbReference type="EMBL" id="CYKH01001393">
    <property type="protein sequence ID" value="CUG86802.1"/>
    <property type="molecule type" value="Genomic_DNA"/>
</dbReference>
<dbReference type="SUPFAM" id="SSF49265">
    <property type="entry name" value="Fibronectin type III"/>
    <property type="match status" value="1"/>
</dbReference>
<evidence type="ECO:0000313" key="2">
    <source>
        <dbReference type="Proteomes" id="UP000051952"/>
    </source>
</evidence>
<feature type="non-terminal residue" evidence="1">
    <location>
        <position position="358"/>
    </location>
</feature>
<protein>
    <recommendedName>
        <fullName evidence="3">Fibronectin type-III domain-containing protein</fullName>
    </recommendedName>
</protein>
<keyword evidence="2" id="KW-1185">Reference proteome</keyword>
<dbReference type="CDD" id="cd00063">
    <property type="entry name" value="FN3"/>
    <property type="match status" value="1"/>
</dbReference>
<dbReference type="AlphaFoldDB" id="A0A0S4J5V5"/>
<organism evidence="1 2">
    <name type="scientific">Bodo saltans</name>
    <name type="common">Flagellated protozoan</name>
    <dbReference type="NCBI Taxonomy" id="75058"/>
    <lineage>
        <taxon>Eukaryota</taxon>
        <taxon>Discoba</taxon>
        <taxon>Euglenozoa</taxon>
        <taxon>Kinetoplastea</taxon>
        <taxon>Metakinetoplastina</taxon>
        <taxon>Eubodonida</taxon>
        <taxon>Bodonidae</taxon>
        <taxon>Bodo</taxon>
    </lineage>
</organism>
<reference evidence="2" key="1">
    <citation type="submission" date="2015-09" db="EMBL/GenBank/DDBJ databases">
        <authorList>
            <consortium name="Pathogen Informatics"/>
        </authorList>
    </citation>
    <scope>NUCLEOTIDE SEQUENCE [LARGE SCALE GENOMIC DNA]</scope>
    <source>
        <strain evidence="2">Lake Konstanz</strain>
    </source>
</reference>